<reference evidence="12" key="1">
    <citation type="journal article" date="2011" name="Nat. Commun.">
        <title>Effector diversification within compartments of the Leptosphaeria maculans genome affected by Repeat-Induced Point mutations.</title>
        <authorList>
            <person name="Rouxel T."/>
            <person name="Grandaubert J."/>
            <person name="Hane J.K."/>
            <person name="Hoede C."/>
            <person name="van de Wouw A.P."/>
            <person name="Couloux A."/>
            <person name="Dominguez V."/>
            <person name="Anthouard V."/>
            <person name="Bally P."/>
            <person name="Bourras S."/>
            <person name="Cozijnsen A.J."/>
            <person name="Ciuffetti L.M."/>
            <person name="Degrave A."/>
            <person name="Dilmaghani A."/>
            <person name="Duret L."/>
            <person name="Fudal I."/>
            <person name="Goodwin S.B."/>
            <person name="Gout L."/>
            <person name="Glaser N."/>
            <person name="Linglin J."/>
            <person name="Kema G.H.J."/>
            <person name="Lapalu N."/>
            <person name="Lawrence C.B."/>
            <person name="May K."/>
            <person name="Meyer M."/>
            <person name="Ollivier B."/>
            <person name="Poulain J."/>
            <person name="Schoch C.L."/>
            <person name="Simon A."/>
            <person name="Spatafora J.W."/>
            <person name="Stachowiak A."/>
            <person name="Turgeon B.G."/>
            <person name="Tyler B.M."/>
            <person name="Vincent D."/>
            <person name="Weissenbach J."/>
            <person name="Amselem J."/>
            <person name="Quesneville H."/>
            <person name="Oliver R.P."/>
            <person name="Wincker P."/>
            <person name="Balesdent M.-H."/>
            <person name="Howlett B.J."/>
        </authorList>
    </citation>
    <scope>NUCLEOTIDE SEQUENCE [LARGE SCALE GENOMIC DNA]</scope>
    <source>
        <strain evidence="12">JN3 / isolate v23.1.3 / race Av1-4-5-6-7-8</strain>
    </source>
</reference>
<feature type="compositionally biased region" description="Polar residues" evidence="8">
    <location>
        <begin position="606"/>
        <end position="622"/>
    </location>
</feature>
<feature type="region of interest" description="Disordered" evidence="8">
    <location>
        <begin position="251"/>
        <end position="289"/>
    </location>
</feature>
<dbReference type="SUPFAM" id="SSF143791">
    <property type="entry name" value="DUSP-like"/>
    <property type="match status" value="1"/>
</dbReference>
<gene>
    <name evidence="11" type="ORF">LEMA_P104480.1</name>
</gene>
<dbReference type="Proteomes" id="UP000002668">
    <property type="component" value="Genome"/>
</dbReference>
<feature type="compositionally biased region" description="Basic residues" evidence="8">
    <location>
        <begin position="1876"/>
        <end position="1906"/>
    </location>
</feature>
<dbReference type="Gene3D" id="3.30.2230.10">
    <property type="entry name" value="DUSP-like"/>
    <property type="match status" value="1"/>
</dbReference>
<dbReference type="Gene3D" id="3.90.70.10">
    <property type="entry name" value="Cysteine proteinases"/>
    <property type="match status" value="2"/>
</dbReference>
<feature type="region of interest" description="Disordered" evidence="8">
    <location>
        <begin position="2149"/>
        <end position="2186"/>
    </location>
</feature>
<dbReference type="STRING" id="985895.E5A121"/>
<feature type="compositionally biased region" description="Low complexity" evidence="8">
    <location>
        <begin position="1845"/>
        <end position="1856"/>
    </location>
</feature>
<feature type="compositionally biased region" description="Polar residues" evidence="8">
    <location>
        <begin position="1290"/>
        <end position="1311"/>
    </location>
</feature>
<dbReference type="EC" id="3.4.19.12" evidence="3"/>
<evidence type="ECO:0000256" key="2">
    <source>
        <dbReference type="ARBA" id="ARBA00009085"/>
    </source>
</evidence>
<evidence type="ECO:0000256" key="3">
    <source>
        <dbReference type="ARBA" id="ARBA00012759"/>
    </source>
</evidence>
<dbReference type="Pfam" id="PF06337">
    <property type="entry name" value="DUSP"/>
    <property type="match status" value="1"/>
</dbReference>
<feature type="region of interest" description="Disordered" evidence="8">
    <location>
        <begin position="140"/>
        <end position="177"/>
    </location>
</feature>
<evidence type="ECO:0000313" key="12">
    <source>
        <dbReference type="Proteomes" id="UP000002668"/>
    </source>
</evidence>
<dbReference type="eggNOG" id="KOG1870">
    <property type="taxonomic scope" value="Eukaryota"/>
</dbReference>
<dbReference type="GO" id="GO:0004843">
    <property type="term" value="F:cysteine-type deubiquitinase activity"/>
    <property type="evidence" value="ECO:0007669"/>
    <property type="project" value="UniProtKB-EC"/>
</dbReference>
<evidence type="ECO:0000256" key="1">
    <source>
        <dbReference type="ARBA" id="ARBA00000707"/>
    </source>
</evidence>
<dbReference type="GO" id="GO:0016579">
    <property type="term" value="P:protein deubiquitination"/>
    <property type="evidence" value="ECO:0007669"/>
    <property type="project" value="InterPro"/>
</dbReference>
<feature type="region of interest" description="Disordered" evidence="8">
    <location>
        <begin position="1182"/>
        <end position="1217"/>
    </location>
</feature>
<dbReference type="GO" id="GO:0006508">
    <property type="term" value="P:proteolysis"/>
    <property type="evidence" value="ECO:0007669"/>
    <property type="project" value="UniProtKB-KW"/>
</dbReference>
<dbReference type="PROSITE" id="PS00973">
    <property type="entry name" value="USP_2"/>
    <property type="match status" value="1"/>
</dbReference>
<dbReference type="PROSITE" id="PS51283">
    <property type="entry name" value="DUSP"/>
    <property type="match status" value="1"/>
</dbReference>
<accession>E5A121</accession>
<feature type="compositionally biased region" description="Polar residues" evidence="8">
    <location>
        <begin position="461"/>
        <end position="481"/>
    </location>
</feature>
<feature type="compositionally biased region" description="Low complexity" evidence="8">
    <location>
        <begin position="522"/>
        <end position="536"/>
    </location>
</feature>
<evidence type="ECO:0000259" key="9">
    <source>
        <dbReference type="PROSITE" id="PS50235"/>
    </source>
</evidence>
<keyword evidence="4" id="KW-0645">Protease</keyword>
<proteinExistence type="inferred from homology"/>
<evidence type="ECO:0000256" key="6">
    <source>
        <dbReference type="ARBA" id="ARBA00022801"/>
    </source>
</evidence>
<name>E5A121_LEPMJ</name>
<feature type="compositionally biased region" description="Low complexity" evidence="8">
    <location>
        <begin position="1202"/>
        <end position="1212"/>
    </location>
</feature>
<dbReference type="InterPro" id="IPR038765">
    <property type="entry name" value="Papain-like_cys_pep_sf"/>
</dbReference>
<feature type="region of interest" description="Disordered" evidence="8">
    <location>
        <begin position="763"/>
        <end position="828"/>
    </location>
</feature>
<evidence type="ECO:0000256" key="7">
    <source>
        <dbReference type="ARBA" id="ARBA00022807"/>
    </source>
</evidence>
<keyword evidence="6" id="KW-0378">Hydrolase</keyword>
<feature type="region of interest" description="Disordered" evidence="8">
    <location>
        <begin position="2320"/>
        <end position="2352"/>
    </location>
</feature>
<dbReference type="PROSITE" id="PS00972">
    <property type="entry name" value="USP_1"/>
    <property type="match status" value="1"/>
</dbReference>
<feature type="compositionally biased region" description="Basic and acidic residues" evidence="8">
    <location>
        <begin position="140"/>
        <end position="154"/>
    </location>
</feature>
<dbReference type="InterPro" id="IPR006615">
    <property type="entry name" value="Pept_C19_DUSP"/>
</dbReference>
<dbReference type="PANTHER" id="PTHR21646:SF24">
    <property type="entry name" value="UBIQUITIN CARBOXYL-TERMINAL HYDROLASE"/>
    <property type="match status" value="1"/>
</dbReference>
<keyword evidence="12" id="KW-1185">Reference proteome</keyword>
<dbReference type="VEuPathDB" id="FungiDB:LEMA_P104480.1"/>
<feature type="compositionally biased region" description="Polar residues" evidence="8">
    <location>
        <begin position="1826"/>
        <end position="1835"/>
    </location>
</feature>
<dbReference type="InterPro" id="IPR035927">
    <property type="entry name" value="DUSP-like_sf"/>
</dbReference>
<dbReference type="InterPro" id="IPR018200">
    <property type="entry name" value="USP_CS"/>
</dbReference>
<dbReference type="InterPro" id="IPR001394">
    <property type="entry name" value="Peptidase_C19_UCH"/>
</dbReference>
<organism evidence="12">
    <name type="scientific">Leptosphaeria maculans (strain JN3 / isolate v23.1.3 / race Av1-4-5-6-7-8)</name>
    <name type="common">Blackleg fungus</name>
    <name type="synonym">Phoma lingam</name>
    <dbReference type="NCBI Taxonomy" id="985895"/>
    <lineage>
        <taxon>Eukaryota</taxon>
        <taxon>Fungi</taxon>
        <taxon>Dikarya</taxon>
        <taxon>Ascomycota</taxon>
        <taxon>Pezizomycotina</taxon>
        <taxon>Dothideomycetes</taxon>
        <taxon>Pleosporomycetidae</taxon>
        <taxon>Pleosporales</taxon>
        <taxon>Pleosporineae</taxon>
        <taxon>Leptosphaeriaceae</taxon>
        <taxon>Plenodomus</taxon>
        <taxon>Plenodomus lingam/Leptosphaeria maculans species complex</taxon>
    </lineage>
</organism>
<feature type="compositionally biased region" description="Polar residues" evidence="8">
    <location>
        <begin position="265"/>
        <end position="289"/>
    </location>
</feature>
<feature type="compositionally biased region" description="Basic and acidic residues" evidence="8">
    <location>
        <begin position="624"/>
        <end position="634"/>
    </location>
</feature>
<feature type="compositionally biased region" description="Basic and acidic residues" evidence="8">
    <location>
        <begin position="253"/>
        <end position="264"/>
    </location>
</feature>
<feature type="domain" description="DUSP" evidence="10">
    <location>
        <begin position="980"/>
        <end position="1105"/>
    </location>
</feature>
<sequence length="2352" mass="256600">MDVRGLRDVCRLPNRTECIEASKLRLGWRNTFPLRDSDPPIAVHSEIPLVQYTKSIIAHLIAHICHRAFRASPESQKEQVLYVLLRSEGRGLLIEYSPPRDEKTTGMDPESLAFQPREDFWQFQNDMLRVQQTQAELTDRVSRLERKQEDDSRLKNVWGTSSPFPSVLGGTPQQVPLQQPTAEHFSNFDDHSSNLIGNLQLDADEEPRRVGATSRANSVRFDETANHGHWAHASRSSLDLIPRTGSSLGGHALSERSYSHKSDGRQSSAGQSVHSMTSGRANSLTSVSTAPPADVPGLAPGLFILGSVPAIIRCWLNTDFKHATLLYAAVCSGSYASYLDLHLIEQLGFQDRIVAEDGIRRIKLSVYLPEAVPVSQASRSSSPAPQLPSLGVEFTVIEQHNPDLNPKAIQIYLGSDTLRAHNADILFSSNQLTMFDDDGGKLRIPLVRPEDDRTFKSLSTINATSEVTGSQTSGPSASSPASREKVAESSTTTPQAPDTSTSRLDNGTVTSSYEGGSSGRASLEQRSRLSLSTSRTGSKDVQDQTSASGVPRSGAPLAIWSNWRREQQEKSTAGSVDWANLGKTSASSPAYQRRDTGIKVLKPSKPTRTMSTSTASPVTGQSRFFDDGKRKDEGETSTSAARPLAKRAVSGDMGQESVSSLVKPRPANPVGGASAFAWLNSSEPKVYLAWMSSDDGASHRLALFSLFSFSPLPSWQLPHVLTAHSVASSRDHGEEARYRCGPRRVVLPLLPFRSPPALSALKLPGLHGGPPSFTTASNQSKKRKIVTPAPDPSRDGRHSPNVGTGVGSPRSSPYPSASPPRYLPPHLHDEVLPLDTAHDPASLSARDNSPGASSPSEAYANLTLDSREGSMPASERARNSAQPDQRHPPRSSSPAKRLHSDMDDDTSTADAPAASSRRNNSGASSPRISKEHAGAMPAPQRSARATSVDMADAPRNSGGSETEVSSAAYSATSVDPVNLPSVDEQVARVMAIMGSGPRDGQEGYVVPEKWLARVWSRTSEHTHNPEGFEKDAMVGPIGPVDNSALVDRSTMQQGLVDVDGNDFVPLSSAVTIGQDFEILPAKAWELVVGWHGLKQGSPVIRRHAHNTVPDGDTEHILWELYPPILTIRKIRKTPPTAAETARPAEKLVASRYGSFANFVEAAKKAVGIDLNNKVRIWRLLQTAPTDDSQPPQPSGILTPDASPRGGSPVTSTSPPPLIMDVASFNGLKSGTDRELVTGKDEEANEKYNKSLTLEDAGITQDQIIVLEEHDERGEYISDTNTMATISKTSSQITKGLPSNPNSGRNTPTSGALTRGRTRSGKVRGHVGLTNLGNTCYMNSALQCLRSVEELSMYFLNNKWKEEINVDNPIGHKGAIAKVYANLLSQIYDTGNTSSFAPKNFKQTLGRANGLFSGYGQQDSQEFVSWLVDALHEDLNRVRVKPYRENPDSDDNTFKDPNAVRQLGETYRENHRARNDSVAMDLFSGFYKNTMVCPECDKVSITFDPYSQLTLQLPIEQTWTHTITYVPLLGRPYQLEVDIDKNATIKTLKEYVGKRGGGVPAKRIMASEVYSHKFYRHLDDASTIAETNIGARDDIYFYELDHAPSNWPAPKKKGSKYKVLLHGSSDEDIPDSASPLHDRVVIPVFHRGPSASSYRSQNYAMALWPFHIVLTREEARDYDTILRKVLAKVAQATTRPILSELNSQPSQTQSRSGSDVVLTTEEDASPNDPQVKDGSIEGEDMVEVTMAEPAEAPLYQSPSQASNQQEVPEVLRPGSFIPPEFRQLFDLKHTKKSGEFVTTGWSTVDHSRALDSITKRIRLPPSREESTQSSTAGESTSSDEDEEPANLDANAAIDAANVSSDEDMVSVEQDTAAPRSGRGKKSKKARKQQRKHERKHRNNKNFKPKKGRIPDQPNYSDDPDDESDDRLIRMGEALVVEWNPEAYDALFGGSTKDDPRGQDAMKFIETLDDPEIQEKKAKRLARRKHGITLEECFTETSKSEVLSEDNAWYCSRCKELRRATKTLEIWTVPDILIIHLKRFSGHRSFRDKIEELIDFPVEGLDLTGKVGFPESKDLTYDLFAVDNHYGGLGGGHYTATAQNFFDKQWYDYNDSIVSKCESGQKAVSRAAYLLFYRRRSPTPLGPPSLQQIVTAAASQNSEDDADEAYLDAPRPGSPAGNGSRLGDLSRNGSSSAGAIAAGVGALRGAGSALSVAGSRLKNGVAAAESNLSDDEIDVDVDADADMETLPSYSHDEGYEDNEDASGEYSGYPHANAYDNPIWSFNNLNDRDDGSDVASDVPALGSMGGEDLNSRMLEDFGEELGTRAGVGTPIGGIAPPLGPESDDDEVAEIRLRDD</sequence>
<dbReference type="Pfam" id="PF00443">
    <property type="entry name" value="UCH"/>
    <property type="match status" value="1"/>
</dbReference>
<feature type="region of interest" description="Disordered" evidence="8">
    <location>
        <begin position="1290"/>
        <end position="1323"/>
    </location>
</feature>
<feature type="compositionally biased region" description="Polar residues" evidence="8">
    <location>
        <begin position="957"/>
        <end position="971"/>
    </location>
</feature>
<dbReference type="CDD" id="cd02674">
    <property type="entry name" value="Peptidase_C19R"/>
    <property type="match status" value="1"/>
</dbReference>
<dbReference type="InParanoid" id="E5A121"/>
<dbReference type="InterPro" id="IPR028889">
    <property type="entry name" value="USP"/>
</dbReference>
<dbReference type="PANTHER" id="PTHR21646">
    <property type="entry name" value="UBIQUITIN CARBOXYL-TERMINAL HYDROLASE"/>
    <property type="match status" value="1"/>
</dbReference>
<feature type="region of interest" description="Disordered" evidence="8">
    <location>
        <begin position="200"/>
        <end position="220"/>
    </location>
</feature>
<comment type="catalytic activity">
    <reaction evidence="1">
        <text>Thiol-dependent hydrolysis of ester, thioester, amide, peptide and isopeptide bonds formed by the C-terminal Gly of ubiquitin (a 76-residue protein attached to proteins as an intracellular targeting signal).</text>
        <dbReference type="EC" id="3.4.19.12"/>
    </reaction>
</comment>
<evidence type="ECO:0000313" key="11">
    <source>
        <dbReference type="EMBL" id="CBX97317.1"/>
    </source>
</evidence>
<feature type="compositionally biased region" description="Polar residues" evidence="8">
    <location>
        <begin position="1697"/>
        <end position="1712"/>
    </location>
</feature>
<dbReference type="InterPro" id="IPR050185">
    <property type="entry name" value="Ub_carboxyl-term_hydrolase"/>
</dbReference>
<feature type="region of interest" description="Disordered" evidence="8">
    <location>
        <begin position="1811"/>
        <end position="1923"/>
    </location>
</feature>
<keyword evidence="7" id="KW-0788">Thiol protease</keyword>
<dbReference type="SUPFAM" id="SSF54001">
    <property type="entry name" value="Cysteine proteinases"/>
    <property type="match status" value="1"/>
</dbReference>
<feature type="compositionally biased region" description="Low complexity" evidence="8">
    <location>
        <begin position="908"/>
        <end position="927"/>
    </location>
</feature>
<feature type="region of interest" description="Disordered" evidence="8">
    <location>
        <begin position="461"/>
        <end position="666"/>
    </location>
</feature>
<feature type="domain" description="USP" evidence="9">
    <location>
        <begin position="1326"/>
        <end position="2134"/>
    </location>
</feature>
<dbReference type="HOGENOM" id="CLU_001060_3_0_1"/>
<feature type="region of interest" description="Disordered" evidence="8">
    <location>
        <begin position="2243"/>
        <end position="2264"/>
    </location>
</feature>
<evidence type="ECO:0000256" key="8">
    <source>
        <dbReference type="SAM" id="MobiDB-lite"/>
    </source>
</evidence>
<feature type="region of interest" description="Disordered" evidence="8">
    <location>
        <begin position="1697"/>
        <end position="1735"/>
    </location>
</feature>
<feature type="compositionally biased region" description="Polar residues" evidence="8">
    <location>
        <begin position="488"/>
        <end position="515"/>
    </location>
</feature>
<keyword evidence="5" id="KW-0833">Ubl conjugation pathway</keyword>
<dbReference type="PROSITE" id="PS50235">
    <property type="entry name" value="USP_3"/>
    <property type="match status" value="1"/>
</dbReference>
<protein>
    <recommendedName>
        <fullName evidence="3">ubiquitinyl hydrolase 1</fullName>
        <ecNumber evidence="3">3.4.19.12</ecNumber>
    </recommendedName>
</protein>
<dbReference type="OMA" id="VDNPIGH"/>
<evidence type="ECO:0000259" key="10">
    <source>
        <dbReference type="PROSITE" id="PS51283"/>
    </source>
</evidence>
<dbReference type="EMBL" id="FP929131">
    <property type="protein sequence ID" value="CBX97317.1"/>
    <property type="molecule type" value="Genomic_DNA"/>
</dbReference>
<comment type="similarity">
    <text evidence="2">Belongs to the peptidase C19 family.</text>
</comment>
<evidence type="ECO:0000256" key="5">
    <source>
        <dbReference type="ARBA" id="ARBA00022786"/>
    </source>
</evidence>
<dbReference type="OrthoDB" id="952271at2759"/>
<feature type="region of interest" description="Disordered" evidence="8">
    <location>
        <begin position="867"/>
        <end position="971"/>
    </location>
</feature>
<evidence type="ECO:0000256" key="4">
    <source>
        <dbReference type="ARBA" id="ARBA00022670"/>
    </source>
</evidence>